<dbReference type="AlphaFoldDB" id="A0A7J7DUZ1"/>
<sequence>MNHFSLQQSAMTACEETRNLVLISDHRGPVFCPKPRRVGVLANKLSRPLRPHISHHAEVYDSRAGADILDLIIPKDSFVLDQPDNQVTSSPPPFFCGSPPSRAANPLIQDALFGEDKLGPISTLQVPSPSGPSSPSSAARKGGCARMTFGLKPAAVRVEGFDSHGRDRQNSRISAMA</sequence>
<accession>A0A7J7DUZ1</accession>
<feature type="compositionally biased region" description="Basic and acidic residues" evidence="1">
    <location>
        <begin position="159"/>
        <end position="170"/>
    </location>
</feature>
<dbReference type="OrthoDB" id="900224at2759"/>
<dbReference type="PANTHER" id="PTHR33384">
    <property type="entry name" value="EXPRESSED PROTEIN"/>
    <property type="match status" value="1"/>
</dbReference>
<proteinExistence type="predicted"/>
<dbReference type="InParanoid" id="A0A7J7DUZ1"/>
<dbReference type="Proteomes" id="UP000593562">
    <property type="component" value="Unassembled WGS sequence"/>
</dbReference>
<comment type="caution">
    <text evidence="2">The sequence shown here is derived from an EMBL/GenBank/DDBJ whole genome shotgun (WGS) entry which is preliminary data.</text>
</comment>
<feature type="compositionally biased region" description="Low complexity" evidence="1">
    <location>
        <begin position="127"/>
        <end position="137"/>
    </location>
</feature>
<evidence type="ECO:0000313" key="2">
    <source>
        <dbReference type="EMBL" id="KAF5750137.1"/>
    </source>
</evidence>
<name>A0A7J7DUZ1_TRIWF</name>
<dbReference type="EMBL" id="JAAARO010000003">
    <property type="protein sequence ID" value="KAF5750137.1"/>
    <property type="molecule type" value="Genomic_DNA"/>
</dbReference>
<reference evidence="2 3" key="1">
    <citation type="journal article" date="2020" name="Nat. Commun.">
        <title>Genome of Tripterygium wilfordii and identification of cytochrome P450 involved in triptolide biosynthesis.</title>
        <authorList>
            <person name="Tu L."/>
            <person name="Su P."/>
            <person name="Zhang Z."/>
            <person name="Gao L."/>
            <person name="Wang J."/>
            <person name="Hu T."/>
            <person name="Zhou J."/>
            <person name="Zhang Y."/>
            <person name="Zhao Y."/>
            <person name="Liu Y."/>
            <person name="Song Y."/>
            <person name="Tong Y."/>
            <person name="Lu Y."/>
            <person name="Yang J."/>
            <person name="Xu C."/>
            <person name="Jia M."/>
            <person name="Peters R.J."/>
            <person name="Huang L."/>
            <person name="Gao W."/>
        </authorList>
    </citation>
    <scope>NUCLEOTIDE SEQUENCE [LARGE SCALE GENOMIC DNA]</scope>
    <source>
        <strain evidence="3">cv. XIE 37</strain>
        <tissue evidence="2">Leaf</tissue>
    </source>
</reference>
<organism evidence="2 3">
    <name type="scientific">Tripterygium wilfordii</name>
    <name type="common">Thunder God vine</name>
    <dbReference type="NCBI Taxonomy" id="458696"/>
    <lineage>
        <taxon>Eukaryota</taxon>
        <taxon>Viridiplantae</taxon>
        <taxon>Streptophyta</taxon>
        <taxon>Embryophyta</taxon>
        <taxon>Tracheophyta</taxon>
        <taxon>Spermatophyta</taxon>
        <taxon>Magnoliopsida</taxon>
        <taxon>eudicotyledons</taxon>
        <taxon>Gunneridae</taxon>
        <taxon>Pentapetalae</taxon>
        <taxon>rosids</taxon>
        <taxon>fabids</taxon>
        <taxon>Celastrales</taxon>
        <taxon>Celastraceae</taxon>
        <taxon>Tripterygium</taxon>
    </lineage>
</organism>
<protein>
    <submittedName>
        <fullName evidence="2">Uncharacterized protein</fullName>
    </submittedName>
</protein>
<feature type="region of interest" description="Disordered" evidence="1">
    <location>
        <begin position="119"/>
        <end position="144"/>
    </location>
</feature>
<evidence type="ECO:0000256" key="1">
    <source>
        <dbReference type="SAM" id="MobiDB-lite"/>
    </source>
</evidence>
<dbReference type="FunCoup" id="A0A7J7DUZ1">
    <property type="interactions" value="856"/>
</dbReference>
<keyword evidence="3" id="KW-1185">Reference proteome</keyword>
<dbReference type="PANTHER" id="PTHR33384:SF52">
    <property type="entry name" value="DUF3741 DOMAIN-CONTAINING PROTEIN"/>
    <property type="match status" value="1"/>
</dbReference>
<evidence type="ECO:0000313" key="3">
    <source>
        <dbReference type="Proteomes" id="UP000593562"/>
    </source>
</evidence>
<gene>
    <name evidence="2" type="ORF">HS088_TW03G00469</name>
</gene>
<feature type="region of interest" description="Disordered" evidence="1">
    <location>
        <begin position="158"/>
        <end position="177"/>
    </location>
</feature>